<organism evidence="3 4">
    <name type="scientific">Salinirubellus salinus</name>
    <dbReference type="NCBI Taxonomy" id="1364945"/>
    <lineage>
        <taxon>Archaea</taxon>
        <taxon>Methanobacteriati</taxon>
        <taxon>Methanobacteriota</taxon>
        <taxon>Stenosarchaea group</taxon>
        <taxon>Halobacteria</taxon>
        <taxon>Halobacteriales</taxon>
        <taxon>Natronomonadaceae</taxon>
        <taxon>Salinirubellus</taxon>
    </lineage>
</organism>
<evidence type="ECO:0000259" key="2">
    <source>
        <dbReference type="Pfam" id="PF12172"/>
    </source>
</evidence>
<dbReference type="Pfam" id="PF12172">
    <property type="entry name" value="zf-ChsH2"/>
    <property type="match status" value="1"/>
</dbReference>
<dbReference type="PANTHER" id="PTHR34075:SF5">
    <property type="entry name" value="BLR3430 PROTEIN"/>
    <property type="match status" value="1"/>
</dbReference>
<sequence length="135" mass="14887">MTWEPRPSPVVTPENEPYWTGGLDGELRIQRCRDCDLVYVYPRAHCPDCLGDGVEWFVASGRGTVYSYTVAHQVAGWPEAELPLVNAYVELDEGPRLMTNLVDCDPADVAVGVSVEVRFEPSEDGAFAVPVFTPV</sequence>
<dbReference type="Gene3D" id="6.10.30.10">
    <property type="match status" value="1"/>
</dbReference>
<dbReference type="Pfam" id="PF01796">
    <property type="entry name" value="OB_ChsH2_C"/>
    <property type="match status" value="1"/>
</dbReference>
<feature type="domain" description="ChsH2 C-terminal OB-fold" evidence="1">
    <location>
        <begin position="57"/>
        <end position="120"/>
    </location>
</feature>
<dbReference type="Proteomes" id="UP001057580">
    <property type="component" value="Chromosome"/>
</dbReference>
<evidence type="ECO:0000313" key="4">
    <source>
        <dbReference type="Proteomes" id="UP001057580"/>
    </source>
</evidence>
<evidence type="ECO:0000259" key="1">
    <source>
        <dbReference type="Pfam" id="PF01796"/>
    </source>
</evidence>
<proteinExistence type="predicted"/>
<dbReference type="InterPro" id="IPR012340">
    <property type="entry name" value="NA-bd_OB-fold"/>
</dbReference>
<dbReference type="InterPro" id="IPR002878">
    <property type="entry name" value="ChsH2_C"/>
</dbReference>
<dbReference type="KEGG" id="ssai:N0B31_20420"/>
<dbReference type="GeneID" id="74944840"/>
<accession>A0A9E7R2Q6</accession>
<keyword evidence="4" id="KW-1185">Reference proteome</keyword>
<name>A0A9E7R2Q6_9EURY</name>
<dbReference type="EMBL" id="CP104003">
    <property type="protein sequence ID" value="UWM54472.1"/>
    <property type="molecule type" value="Genomic_DNA"/>
</dbReference>
<evidence type="ECO:0000313" key="3">
    <source>
        <dbReference type="EMBL" id="UWM54472.1"/>
    </source>
</evidence>
<feature type="domain" description="ChsH2 rubredoxin-like zinc ribbon" evidence="2">
    <location>
        <begin position="19"/>
        <end position="55"/>
    </location>
</feature>
<dbReference type="InterPro" id="IPR022002">
    <property type="entry name" value="ChsH2_Znr"/>
</dbReference>
<reference evidence="3" key="1">
    <citation type="submission" date="2022-09" db="EMBL/GenBank/DDBJ databases">
        <title>Diverse halophilic archaea isolated from saline environments.</title>
        <authorList>
            <person name="Cui H.-L."/>
        </authorList>
    </citation>
    <scope>NUCLEOTIDE SEQUENCE</scope>
    <source>
        <strain evidence="3">ZS-35-S2</strain>
    </source>
</reference>
<dbReference type="PANTHER" id="PTHR34075">
    <property type="entry name" value="BLR3430 PROTEIN"/>
    <property type="match status" value="1"/>
</dbReference>
<dbReference type="InterPro" id="IPR052513">
    <property type="entry name" value="Thioester_dehydratase-like"/>
</dbReference>
<dbReference type="AlphaFoldDB" id="A0A9E7R2Q6"/>
<dbReference type="SUPFAM" id="SSF50249">
    <property type="entry name" value="Nucleic acid-binding proteins"/>
    <property type="match status" value="1"/>
</dbReference>
<dbReference type="RefSeq" id="WP_260593492.1">
    <property type="nucleotide sequence ID" value="NZ_CP104003.1"/>
</dbReference>
<gene>
    <name evidence="3" type="ORF">N0B31_20420</name>
</gene>
<protein>
    <submittedName>
        <fullName evidence="3">Zn-ribbon domain-containing OB-fold protein</fullName>
    </submittedName>
</protein>